<dbReference type="VEuPathDB" id="FungiDB:ASPBRDRAFT_413951"/>
<dbReference type="Proteomes" id="UP000184499">
    <property type="component" value="Unassembled WGS sequence"/>
</dbReference>
<gene>
    <name evidence="1" type="ORF">ASPBRDRAFT_413951</name>
</gene>
<name>A0A1L9UXW7_ASPBC</name>
<reference evidence="2" key="1">
    <citation type="journal article" date="2017" name="Genome Biol.">
        <title>Comparative genomics reveals high biological diversity and specific adaptations in the industrially and medically important fungal genus Aspergillus.</title>
        <authorList>
            <person name="de Vries R.P."/>
            <person name="Riley R."/>
            <person name="Wiebenga A."/>
            <person name="Aguilar-Osorio G."/>
            <person name="Amillis S."/>
            <person name="Uchima C.A."/>
            <person name="Anderluh G."/>
            <person name="Asadollahi M."/>
            <person name="Askin M."/>
            <person name="Barry K."/>
            <person name="Battaglia E."/>
            <person name="Bayram O."/>
            <person name="Benocci T."/>
            <person name="Braus-Stromeyer S.A."/>
            <person name="Caldana C."/>
            <person name="Canovas D."/>
            <person name="Cerqueira G.C."/>
            <person name="Chen F."/>
            <person name="Chen W."/>
            <person name="Choi C."/>
            <person name="Clum A."/>
            <person name="Dos Santos R.A."/>
            <person name="Damasio A.R."/>
            <person name="Diallinas G."/>
            <person name="Emri T."/>
            <person name="Fekete E."/>
            <person name="Flipphi M."/>
            <person name="Freyberg S."/>
            <person name="Gallo A."/>
            <person name="Gournas C."/>
            <person name="Habgood R."/>
            <person name="Hainaut M."/>
            <person name="Harispe M.L."/>
            <person name="Henrissat B."/>
            <person name="Hilden K.S."/>
            <person name="Hope R."/>
            <person name="Hossain A."/>
            <person name="Karabika E."/>
            <person name="Karaffa L."/>
            <person name="Karanyi Z."/>
            <person name="Krasevec N."/>
            <person name="Kuo A."/>
            <person name="Kusch H."/>
            <person name="LaButti K."/>
            <person name="Lagendijk E.L."/>
            <person name="Lapidus A."/>
            <person name="Levasseur A."/>
            <person name="Lindquist E."/>
            <person name="Lipzen A."/>
            <person name="Logrieco A.F."/>
            <person name="MacCabe A."/>
            <person name="Maekelae M.R."/>
            <person name="Malavazi I."/>
            <person name="Melin P."/>
            <person name="Meyer V."/>
            <person name="Mielnichuk N."/>
            <person name="Miskei M."/>
            <person name="Molnar A.P."/>
            <person name="Mule G."/>
            <person name="Ngan C.Y."/>
            <person name="Orejas M."/>
            <person name="Orosz E."/>
            <person name="Ouedraogo J.P."/>
            <person name="Overkamp K.M."/>
            <person name="Park H.-S."/>
            <person name="Perrone G."/>
            <person name="Piumi F."/>
            <person name="Punt P.J."/>
            <person name="Ram A.F."/>
            <person name="Ramon A."/>
            <person name="Rauscher S."/>
            <person name="Record E."/>
            <person name="Riano-Pachon D.M."/>
            <person name="Robert V."/>
            <person name="Roehrig J."/>
            <person name="Ruller R."/>
            <person name="Salamov A."/>
            <person name="Salih N.S."/>
            <person name="Samson R.A."/>
            <person name="Sandor E."/>
            <person name="Sanguinetti M."/>
            <person name="Schuetze T."/>
            <person name="Sepcic K."/>
            <person name="Shelest E."/>
            <person name="Sherlock G."/>
            <person name="Sophianopoulou V."/>
            <person name="Squina F.M."/>
            <person name="Sun H."/>
            <person name="Susca A."/>
            <person name="Todd R.B."/>
            <person name="Tsang A."/>
            <person name="Unkles S.E."/>
            <person name="van de Wiele N."/>
            <person name="van Rossen-Uffink D."/>
            <person name="Oliveira J.V."/>
            <person name="Vesth T.C."/>
            <person name="Visser J."/>
            <person name="Yu J.-H."/>
            <person name="Zhou M."/>
            <person name="Andersen M.R."/>
            <person name="Archer D.B."/>
            <person name="Baker S.E."/>
            <person name="Benoit I."/>
            <person name="Brakhage A.A."/>
            <person name="Braus G.H."/>
            <person name="Fischer R."/>
            <person name="Frisvad J.C."/>
            <person name="Goldman G.H."/>
            <person name="Houbraken J."/>
            <person name="Oakley B."/>
            <person name="Pocsi I."/>
            <person name="Scazzocchio C."/>
            <person name="Seiboth B."/>
            <person name="vanKuyk P.A."/>
            <person name="Wortman J."/>
            <person name="Dyer P.S."/>
            <person name="Grigoriev I.V."/>
        </authorList>
    </citation>
    <scope>NUCLEOTIDE SEQUENCE [LARGE SCALE GENOMIC DNA]</scope>
    <source>
        <strain evidence="2">CBS 101740 / IMI 381727 / IBT 21946</strain>
    </source>
</reference>
<dbReference type="RefSeq" id="XP_067483802.1">
    <property type="nucleotide sequence ID" value="XM_067624557.1"/>
</dbReference>
<protein>
    <submittedName>
        <fullName evidence="1">Uncharacterized protein</fullName>
    </submittedName>
</protein>
<organism evidence="1 2">
    <name type="scientific">Aspergillus brasiliensis (strain CBS 101740 / IMI 381727 / IBT 21946)</name>
    <dbReference type="NCBI Taxonomy" id="767769"/>
    <lineage>
        <taxon>Eukaryota</taxon>
        <taxon>Fungi</taxon>
        <taxon>Dikarya</taxon>
        <taxon>Ascomycota</taxon>
        <taxon>Pezizomycotina</taxon>
        <taxon>Eurotiomycetes</taxon>
        <taxon>Eurotiomycetidae</taxon>
        <taxon>Eurotiales</taxon>
        <taxon>Aspergillaceae</taxon>
        <taxon>Aspergillus</taxon>
        <taxon>Aspergillus subgen. Circumdati</taxon>
    </lineage>
</organism>
<dbReference type="AlphaFoldDB" id="A0A1L9UXW7"/>
<proteinExistence type="predicted"/>
<evidence type="ECO:0000313" key="2">
    <source>
        <dbReference type="Proteomes" id="UP000184499"/>
    </source>
</evidence>
<evidence type="ECO:0000313" key="1">
    <source>
        <dbReference type="EMBL" id="OJJ76555.1"/>
    </source>
</evidence>
<keyword evidence="2" id="KW-1185">Reference proteome</keyword>
<accession>A0A1L9UXW7</accession>
<dbReference type="EMBL" id="KV878680">
    <property type="protein sequence ID" value="OJJ76555.1"/>
    <property type="molecule type" value="Genomic_DNA"/>
</dbReference>
<dbReference type="GeneID" id="93577045"/>
<sequence length="114" mass="13448">MLGHTSLRRLVKQTQYIIFGLAVSASTVYIEVNPAEDRWVFGQRSSLNQSCSEDDQVLCIGCQERRRTCLRSTCCSRPVRSNKEMVKQREVRCRRRDARRLEDRSRLRQLEEKN</sequence>